<name>A0A4C1YH82_EUMVA</name>
<feature type="compositionally biased region" description="Gly residues" evidence="1">
    <location>
        <begin position="10"/>
        <end position="20"/>
    </location>
</feature>
<feature type="region of interest" description="Disordered" evidence="1">
    <location>
        <begin position="1"/>
        <end position="44"/>
    </location>
</feature>
<dbReference type="AlphaFoldDB" id="A0A4C1YH82"/>
<reference evidence="2 3" key="1">
    <citation type="journal article" date="2019" name="Commun. Biol.">
        <title>The bagworm genome reveals a unique fibroin gene that provides high tensile strength.</title>
        <authorList>
            <person name="Kono N."/>
            <person name="Nakamura H."/>
            <person name="Ohtoshi R."/>
            <person name="Tomita M."/>
            <person name="Numata K."/>
            <person name="Arakawa K."/>
        </authorList>
    </citation>
    <scope>NUCLEOTIDE SEQUENCE [LARGE SCALE GENOMIC DNA]</scope>
</reference>
<keyword evidence="3" id="KW-1185">Reference proteome</keyword>
<evidence type="ECO:0000313" key="2">
    <source>
        <dbReference type="EMBL" id="GBP75731.1"/>
    </source>
</evidence>
<protein>
    <submittedName>
        <fullName evidence="2">Uncharacterized protein</fullName>
    </submittedName>
</protein>
<organism evidence="2 3">
    <name type="scientific">Eumeta variegata</name>
    <name type="common">Bagworm moth</name>
    <name type="synonym">Eumeta japonica</name>
    <dbReference type="NCBI Taxonomy" id="151549"/>
    <lineage>
        <taxon>Eukaryota</taxon>
        <taxon>Metazoa</taxon>
        <taxon>Ecdysozoa</taxon>
        <taxon>Arthropoda</taxon>
        <taxon>Hexapoda</taxon>
        <taxon>Insecta</taxon>
        <taxon>Pterygota</taxon>
        <taxon>Neoptera</taxon>
        <taxon>Endopterygota</taxon>
        <taxon>Lepidoptera</taxon>
        <taxon>Glossata</taxon>
        <taxon>Ditrysia</taxon>
        <taxon>Tineoidea</taxon>
        <taxon>Psychidae</taxon>
        <taxon>Oiketicinae</taxon>
        <taxon>Eumeta</taxon>
    </lineage>
</organism>
<evidence type="ECO:0000313" key="3">
    <source>
        <dbReference type="Proteomes" id="UP000299102"/>
    </source>
</evidence>
<gene>
    <name evidence="2" type="ORF">EVAR_58824_1</name>
</gene>
<proteinExistence type="predicted"/>
<sequence length="90" mass="9830">MTANLKSSVGVGGRPTGGGRQQMARNEHKQESIRSKRRVSSDPNRNFINKEWKAPYSPAGSYGLFCNPFAVSIPLTVPVSSDFSYLAVNL</sequence>
<feature type="compositionally biased region" description="Basic and acidic residues" evidence="1">
    <location>
        <begin position="25"/>
        <end position="34"/>
    </location>
</feature>
<evidence type="ECO:0000256" key="1">
    <source>
        <dbReference type="SAM" id="MobiDB-lite"/>
    </source>
</evidence>
<comment type="caution">
    <text evidence="2">The sequence shown here is derived from an EMBL/GenBank/DDBJ whole genome shotgun (WGS) entry which is preliminary data.</text>
</comment>
<dbReference type="EMBL" id="BGZK01001259">
    <property type="protein sequence ID" value="GBP75731.1"/>
    <property type="molecule type" value="Genomic_DNA"/>
</dbReference>
<accession>A0A4C1YH82</accession>
<dbReference type="Proteomes" id="UP000299102">
    <property type="component" value="Unassembled WGS sequence"/>
</dbReference>